<comment type="caution">
    <text evidence="4">The sequence shown here is derived from an EMBL/GenBank/DDBJ whole genome shotgun (WGS) entry which is preliminary data.</text>
</comment>
<feature type="domain" description="WYL" evidence="2">
    <location>
        <begin position="614"/>
        <end position="675"/>
    </location>
</feature>
<reference evidence="4 5" key="1">
    <citation type="submission" date="2018-09" db="EMBL/GenBank/DDBJ databases">
        <title>YIM 75507 draft genome.</title>
        <authorList>
            <person name="Tang S."/>
            <person name="Feng Y."/>
        </authorList>
    </citation>
    <scope>NUCLEOTIDE SEQUENCE [LARGE SCALE GENOMIC DNA]</scope>
    <source>
        <strain evidence="4 5">YIM 75507</strain>
    </source>
</reference>
<dbReference type="Pfam" id="PF13625">
    <property type="entry name" value="Helicase_C_3"/>
    <property type="match status" value="1"/>
</dbReference>
<proteinExistence type="predicted"/>
<evidence type="ECO:0000313" key="4">
    <source>
        <dbReference type="EMBL" id="RJL33590.1"/>
    </source>
</evidence>
<dbReference type="InterPro" id="IPR026881">
    <property type="entry name" value="WYL_dom"/>
</dbReference>
<gene>
    <name evidence="4" type="ORF">D5H75_09855</name>
</gene>
<evidence type="ECO:0000313" key="5">
    <source>
        <dbReference type="Proteomes" id="UP000265768"/>
    </source>
</evidence>
<keyword evidence="5" id="KW-1185">Reference proteome</keyword>
<evidence type="ECO:0000256" key="1">
    <source>
        <dbReference type="SAM" id="MobiDB-lite"/>
    </source>
</evidence>
<feature type="region of interest" description="Disordered" evidence="1">
    <location>
        <begin position="549"/>
        <end position="577"/>
    </location>
</feature>
<dbReference type="Proteomes" id="UP000265768">
    <property type="component" value="Unassembled WGS sequence"/>
</dbReference>
<accession>A0A3A4AUC1</accession>
<evidence type="ECO:0000259" key="3">
    <source>
        <dbReference type="Pfam" id="PF13625"/>
    </source>
</evidence>
<dbReference type="OrthoDB" id="3415124at2"/>
<name>A0A3A4AUC1_9ACTN</name>
<feature type="domain" description="Helicase XPB/Ssl2 N-terminal" evidence="3">
    <location>
        <begin position="394"/>
        <end position="516"/>
    </location>
</feature>
<feature type="region of interest" description="Disordered" evidence="1">
    <location>
        <begin position="590"/>
        <end position="613"/>
    </location>
</feature>
<dbReference type="Pfam" id="PF13280">
    <property type="entry name" value="WYL"/>
    <property type="match status" value="1"/>
</dbReference>
<sequence length="685" mass="72816">MEMALVYGGRDTLRPADGVPAVLVHPAGLGPPVAVLLAGQEPERVAGLRADLGELLGDDRDPAEILSDPAALERLAATAGPEAAAVLDRLAWGPPVGRVEQARRPVRLATASSPIERLLARGLLAAADDVTVVLPREAGLWLRGGLVHRDARPDPPRLDGPKRDPELGDRTAAGQAFTAVRAIEDLCELWGVDPPGVLRAGGLGVRDLRRTATALDVPEWVAAFLIELAFEAGLIASTGSADGEWLPTDGYDGWRVKSTEDRWAALAGAWLRGERVPGLVGERDKRDRPINVLHPDLRRAAVAETRLQTLRALAAAPPGVSARPATVTERLEWERPRRYGPRRLRLVEFTLREAEQLGVTGLGILSAHGRALIADDGDPAAVLAPLLPEPVDHVLLQADLTAVAPGPLTTELARRLALVADVESTGGATVYRFGEASVRRGLDAGYGAAELLDLLGRHSATPVPQPLAYLVEDVARKHGRLRVGTASSYIRTDDPGPLDELMADRRTVPLRLRRLAPTVVASRASRQTLVEALRAMGFSPVAESLEGDVLISRPDSRRTEGRASAPPQPGASQTPATLAAAVRAIRAGDEARRELRGPREAPEGGPPRSPAAATLSGLQAAIARGSSLWIGYLDRQGRASSRIIAPARVEGGFLTAYDETRAAVHRFALHRITGIAEVDSPDSDD</sequence>
<feature type="compositionally biased region" description="Basic and acidic residues" evidence="1">
    <location>
        <begin position="590"/>
        <end position="602"/>
    </location>
</feature>
<evidence type="ECO:0000259" key="2">
    <source>
        <dbReference type="Pfam" id="PF13280"/>
    </source>
</evidence>
<organism evidence="4 5">
    <name type="scientific">Bailinhaonella thermotolerans</name>
    <dbReference type="NCBI Taxonomy" id="1070861"/>
    <lineage>
        <taxon>Bacteria</taxon>
        <taxon>Bacillati</taxon>
        <taxon>Actinomycetota</taxon>
        <taxon>Actinomycetes</taxon>
        <taxon>Streptosporangiales</taxon>
        <taxon>Streptosporangiaceae</taxon>
        <taxon>Bailinhaonella</taxon>
    </lineage>
</organism>
<dbReference type="EMBL" id="QZEY01000003">
    <property type="protein sequence ID" value="RJL33590.1"/>
    <property type="molecule type" value="Genomic_DNA"/>
</dbReference>
<protein>
    <submittedName>
        <fullName evidence="4">Uncharacterized protein</fullName>
    </submittedName>
</protein>
<dbReference type="AlphaFoldDB" id="A0A3A4AUC1"/>
<dbReference type="PROSITE" id="PS52050">
    <property type="entry name" value="WYL"/>
    <property type="match status" value="1"/>
</dbReference>
<dbReference type="InterPro" id="IPR032830">
    <property type="entry name" value="XPB/Ssl2_N"/>
</dbReference>